<dbReference type="InterPro" id="IPR006683">
    <property type="entry name" value="Thioestr_dom"/>
</dbReference>
<dbReference type="AlphaFoldDB" id="A0A1F6UP94"/>
<dbReference type="Proteomes" id="UP000177950">
    <property type="component" value="Unassembled WGS sequence"/>
</dbReference>
<dbReference type="GO" id="GO:0016790">
    <property type="term" value="F:thiolester hydrolase activity"/>
    <property type="evidence" value="ECO:0007669"/>
    <property type="project" value="UniProtKB-ARBA"/>
</dbReference>
<accession>A0A1F6UP94</accession>
<reference evidence="2 3" key="1">
    <citation type="journal article" date="2016" name="Nat. Commun.">
        <title>Thousands of microbial genomes shed light on interconnected biogeochemical processes in an aquifer system.</title>
        <authorList>
            <person name="Anantharaman K."/>
            <person name="Brown C.T."/>
            <person name="Hug L.A."/>
            <person name="Sharon I."/>
            <person name="Castelle C.J."/>
            <person name="Probst A.J."/>
            <person name="Thomas B.C."/>
            <person name="Singh A."/>
            <person name="Wilkins M.J."/>
            <person name="Karaoz U."/>
            <person name="Brodie E.L."/>
            <person name="Williams K.H."/>
            <person name="Hubbard S.S."/>
            <person name="Banfield J.F."/>
        </authorList>
    </citation>
    <scope>NUCLEOTIDE SEQUENCE [LARGE SCALE GENOMIC DNA]</scope>
</reference>
<evidence type="ECO:0000313" key="2">
    <source>
        <dbReference type="EMBL" id="OGI59194.1"/>
    </source>
</evidence>
<comment type="caution">
    <text evidence="2">The sequence shown here is derived from an EMBL/GenBank/DDBJ whole genome shotgun (WGS) entry which is preliminary data.</text>
</comment>
<name>A0A1F6UP94_9PROT</name>
<dbReference type="Gene3D" id="3.10.129.10">
    <property type="entry name" value="Hotdog Thioesterase"/>
    <property type="match status" value="1"/>
</dbReference>
<dbReference type="EMBL" id="MFSV01000006">
    <property type="protein sequence ID" value="OGI59194.1"/>
    <property type="molecule type" value="Genomic_DNA"/>
</dbReference>
<dbReference type="Pfam" id="PF03061">
    <property type="entry name" value="4HBT"/>
    <property type="match status" value="1"/>
</dbReference>
<protein>
    <recommendedName>
        <fullName evidence="1">Thioesterase domain-containing protein</fullName>
    </recommendedName>
</protein>
<dbReference type="InterPro" id="IPR029069">
    <property type="entry name" value="HotDog_dom_sf"/>
</dbReference>
<proteinExistence type="predicted"/>
<feature type="domain" description="Thioesterase" evidence="1">
    <location>
        <begin position="56"/>
        <end position="105"/>
    </location>
</feature>
<evidence type="ECO:0000259" key="1">
    <source>
        <dbReference type="Pfam" id="PF03061"/>
    </source>
</evidence>
<dbReference type="SUPFAM" id="SSF54637">
    <property type="entry name" value="Thioesterase/thiol ester dehydrase-isomerase"/>
    <property type="match status" value="1"/>
</dbReference>
<evidence type="ECO:0000313" key="3">
    <source>
        <dbReference type="Proteomes" id="UP000177950"/>
    </source>
</evidence>
<gene>
    <name evidence="2" type="ORF">A2V58_03900</name>
</gene>
<organism evidence="2 3">
    <name type="scientific">Candidatus Muproteobacteria bacterium RBG_19FT_COMBO_61_10</name>
    <dbReference type="NCBI Taxonomy" id="1817761"/>
    <lineage>
        <taxon>Bacteria</taxon>
        <taxon>Pseudomonadati</taxon>
        <taxon>Pseudomonadota</taxon>
        <taxon>Candidatus Muproteobacteria</taxon>
    </lineage>
</organism>
<sequence>MNLSRFIRRLTFLSDKKRLELFPPFWLMRIKVLEIADGGRVFRIRLPLNQFSRNMGGFMFGGYQASLADPIAAIACGRIFPGYSVWTRALTLDFLHEGRSDLELRFTFDAQQEAEIRQELALRGRSTPQFEFGYYLADGTLCTRIHNTVAIRPQGYKRKKL</sequence>